<protein>
    <submittedName>
        <fullName evidence="1">Uncharacterized protein</fullName>
    </submittedName>
</protein>
<dbReference type="AlphaFoldDB" id="B8LMP3"/>
<sequence length="51" mass="5787">MLQRSLTNLGFIPLDSAIGISKALVQLLARDCTRVWIGFPTTLQTRLEEIW</sequence>
<evidence type="ECO:0000313" key="1">
    <source>
        <dbReference type="EMBL" id="ABR16923.1"/>
    </source>
</evidence>
<reference evidence="1" key="1">
    <citation type="submission" date="2007-06" db="EMBL/GenBank/DDBJ databases">
        <title>Full length cDNA sequences from Sitka Spruce (Picea sitchensis).</title>
        <authorList>
            <person name="Ralph S.G."/>
            <person name="Chun H.E."/>
            <person name="Liao N."/>
            <person name="Ali J."/>
            <person name="Reid K."/>
            <person name="Kolosova N."/>
            <person name="Cooper N."/>
            <person name="Cullis C."/>
            <person name="Jancsik S."/>
            <person name="Moore R."/>
            <person name="Mayo M."/>
            <person name="Wagner S."/>
            <person name="Holt R.A."/>
            <person name="Jones S.J.M."/>
            <person name="Marra M.A."/>
            <person name="Ritland C.E."/>
            <person name="Ritland K."/>
            <person name="Bohlmann J."/>
        </authorList>
    </citation>
    <scope>NUCLEOTIDE SEQUENCE</scope>
    <source>
        <tissue evidence="1">Green portion of the leader tissue</tissue>
    </source>
</reference>
<proteinExistence type="evidence at transcript level"/>
<dbReference type="EMBL" id="EF677069">
    <property type="protein sequence ID" value="ABR16923.1"/>
    <property type="molecule type" value="mRNA"/>
</dbReference>
<organism evidence="1">
    <name type="scientific">Picea sitchensis</name>
    <name type="common">Sitka spruce</name>
    <name type="synonym">Pinus sitchensis</name>
    <dbReference type="NCBI Taxonomy" id="3332"/>
    <lineage>
        <taxon>Eukaryota</taxon>
        <taxon>Viridiplantae</taxon>
        <taxon>Streptophyta</taxon>
        <taxon>Embryophyta</taxon>
        <taxon>Tracheophyta</taxon>
        <taxon>Spermatophyta</taxon>
        <taxon>Pinopsida</taxon>
        <taxon>Pinidae</taxon>
        <taxon>Conifers I</taxon>
        <taxon>Pinales</taxon>
        <taxon>Pinaceae</taxon>
        <taxon>Picea</taxon>
    </lineage>
</organism>
<name>B8LMP3_PICSI</name>
<accession>B8LMP3</accession>